<sequence>MSPTTKPKRFPTSSHNNLIRLTRRLIPPLSSERHKGQAGKVAIVGGSKDYCGAPYFASISCMRLGSDMSHTICQPTSSQVIKSYSPDLIVHPILDPELNESEREKELRSVLSRVQSVVLGPGLGREPFMMDCAKLCIRLCREMDIYLVVDADGLWLVQDQPEVILGYEKAVLTPNVVEFERLCKALDVKEEESLVMEGSNPKREERVKRLAKALGGPVILEKGKLDRITDGIEMLENDLRGGLKRCGGQGDILSGCLGTFLAWSEIYRRERIQGKGRGCGEEEKEEEDGGGLLKESELPLYSAFGASLVARTCSRLAFERLGRSMLAQDLLPEVGRAYEILFGEDPDVE</sequence>
<reference evidence="1 2" key="1">
    <citation type="journal article" date="2018" name="Mol. Biol. Evol.">
        <title>Broad Genomic Sampling Reveals a Smut Pathogenic Ancestry of the Fungal Clade Ustilaginomycotina.</title>
        <authorList>
            <person name="Kijpornyongpan T."/>
            <person name="Mondo S.J."/>
            <person name="Barry K."/>
            <person name="Sandor L."/>
            <person name="Lee J."/>
            <person name="Lipzen A."/>
            <person name="Pangilinan J."/>
            <person name="LaButti K."/>
            <person name="Hainaut M."/>
            <person name="Henrissat B."/>
            <person name="Grigoriev I.V."/>
            <person name="Spatafora J.W."/>
            <person name="Aime M.C."/>
        </authorList>
    </citation>
    <scope>NUCLEOTIDE SEQUENCE [LARGE SCALE GENOMIC DNA]</scope>
    <source>
        <strain evidence="1 2">SA 807</strain>
    </source>
</reference>
<accession>A0ACD0P3D9</accession>
<dbReference type="EMBL" id="KZ819769">
    <property type="protein sequence ID" value="PWN52571.1"/>
    <property type="molecule type" value="Genomic_DNA"/>
</dbReference>
<organism evidence="1 2">
    <name type="scientific">Violaceomyces palustris</name>
    <dbReference type="NCBI Taxonomy" id="1673888"/>
    <lineage>
        <taxon>Eukaryota</taxon>
        <taxon>Fungi</taxon>
        <taxon>Dikarya</taxon>
        <taxon>Basidiomycota</taxon>
        <taxon>Ustilaginomycotina</taxon>
        <taxon>Ustilaginomycetes</taxon>
        <taxon>Violaceomycetales</taxon>
        <taxon>Violaceomycetaceae</taxon>
        <taxon>Violaceomyces</taxon>
    </lineage>
</organism>
<evidence type="ECO:0000313" key="2">
    <source>
        <dbReference type="Proteomes" id="UP000245626"/>
    </source>
</evidence>
<evidence type="ECO:0000313" key="1">
    <source>
        <dbReference type="EMBL" id="PWN52571.1"/>
    </source>
</evidence>
<keyword evidence="2" id="KW-1185">Reference proteome</keyword>
<protein>
    <submittedName>
        <fullName evidence="1">Uncharacterized protein</fullName>
    </submittedName>
</protein>
<gene>
    <name evidence="1" type="ORF">IE53DRAFT_367085</name>
</gene>
<dbReference type="Proteomes" id="UP000245626">
    <property type="component" value="Unassembled WGS sequence"/>
</dbReference>
<name>A0ACD0P3D9_9BASI</name>
<proteinExistence type="predicted"/>